<reference evidence="1 2" key="1">
    <citation type="submission" date="2018-08" db="EMBL/GenBank/DDBJ databases">
        <title>Komagataeibacter sp. AV 382.</title>
        <authorList>
            <person name="Skraban J."/>
            <person name="Trcek J."/>
        </authorList>
    </citation>
    <scope>NUCLEOTIDE SEQUENCE [LARGE SCALE GENOMIC DNA]</scope>
    <source>
        <strain evidence="1 2">AV 382</strain>
    </source>
</reference>
<protein>
    <submittedName>
        <fullName evidence="1">Uncharacterized protein</fullName>
    </submittedName>
</protein>
<organism evidence="1 2">
    <name type="scientific">Komagataeibacter melaceti</name>
    <dbReference type="NCBI Taxonomy" id="2766577"/>
    <lineage>
        <taxon>Bacteria</taxon>
        <taxon>Pseudomonadati</taxon>
        <taxon>Pseudomonadota</taxon>
        <taxon>Alphaproteobacteria</taxon>
        <taxon>Acetobacterales</taxon>
        <taxon>Acetobacteraceae</taxon>
        <taxon>Komagataeibacter</taxon>
    </lineage>
</organism>
<dbReference type="Proteomes" id="UP000262371">
    <property type="component" value="Unassembled WGS sequence"/>
</dbReference>
<dbReference type="AlphaFoldDB" id="A0A371YY68"/>
<evidence type="ECO:0000313" key="1">
    <source>
        <dbReference type="EMBL" id="RFD19179.1"/>
    </source>
</evidence>
<evidence type="ECO:0000313" key="2">
    <source>
        <dbReference type="Proteomes" id="UP000262371"/>
    </source>
</evidence>
<name>A0A371YY68_9PROT</name>
<comment type="caution">
    <text evidence="1">The sequence shown here is derived from an EMBL/GenBank/DDBJ whole genome shotgun (WGS) entry which is preliminary data.</text>
</comment>
<sequence length="73" mass="8436">MRKFLVGLCSKSFRKRRLFEKKRHHRDGAGMAWAAMGRVRHVVSSSGWIVAIMPQLFPPSGRPARKYRPDQVT</sequence>
<gene>
    <name evidence="1" type="ORF">DY926_12690</name>
</gene>
<proteinExistence type="predicted"/>
<dbReference type="EMBL" id="QUWV01000122">
    <property type="protein sequence ID" value="RFD19179.1"/>
    <property type="molecule type" value="Genomic_DNA"/>
</dbReference>
<keyword evidence="2" id="KW-1185">Reference proteome</keyword>
<accession>A0A371YY68</accession>